<sequence length="259" mass="27876">MPLARINQTDIFFLAEGNPCNPAIVFSNSLGTDHAMWQAQAEALVSDFYVIRYDTRGHGQSASPKGPYQLQQLGQDVIALLDFLGIDKAHFCGLSMGGVTGQWLGIHAPQRVEKLVVSNTAAKVGTTDGWLSRAHAVRAEGLNAIADSAASRWFSPAFVENQSPVIGKLIAHLRAENPEGYASCCEALASADLRDQIHAIPNATLIIAGQYDPVTTESDAVLMQQKIKDSTIVVLPASHISNVEAEHLFTEALANFLKV</sequence>
<comment type="caution">
    <text evidence="2">The sequence shown here is derived from an EMBL/GenBank/DDBJ whole genome shotgun (WGS) entry which is preliminary data.</text>
</comment>
<organism evidence="2 3">
    <name type="scientific">Glaciimonas immobilis</name>
    <dbReference type="NCBI Taxonomy" id="728004"/>
    <lineage>
        <taxon>Bacteria</taxon>
        <taxon>Pseudomonadati</taxon>
        <taxon>Pseudomonadota</taxon>
        <taxon>Betaproteobacteria</taxon>
        <taxon>Burkholderiales</taxon>
        <taxon>Oxalobacteraceae</taxon>
        <taxon>Glaciimonas</taxon>
    </lineage>
</organism>
<dbReference type="EC" id="3.1.1.24" evidence="2"/>
<dbReference type="EMBL" id="JACHHQ010000005">
    <property type="protein sequence ID" value="MBB5200673.1"/>
    <property type="molecule type" value="Genomic_DNA"/>
</dbReference>
<dbReference type="InterPro" id="IPR000073">
    <property type="entry name" value="AB_hydrolase_1"/>
</dbReference>
<keyword evidence="3" id="KW-1185">Reference proteome</keyword>
<dbReference type="Pfam" id="PF00561">
    <property type="entry name" value="Abhydrolase_1"/>
    <property type="match status" value="1"/>
</dbReference>
<dbReference type="PRINTS" id="PR00111">
    <property type="entry name" value="ABHYDROLASE"/>
</dbReference>
<dbReference type="GO" id="GO:0042952">
    <property type="term" value="P:beta-ketoadipate pathway"/>
    <property type="evidence" value="ECO:0007669"/>
    <property type="project" value="InterPro"/>
</dbReference>
<dbReference type="NCBIfam" id="TIGR02427">
    <property type="entry name" value="protocat_pcaD"/>
    <property type="match status" value="1"/>
</dbReference>
<name>A0A840RSP3_9BURK</name>
<evidence type="ECO:0000259" key="1">
    <source>
        <dbReference type="Pfam" id="PF00561"/>
    </source>
</evidence>
<proteinExistence type="predicted"/>
<dbReference type="AlphaFoldDB" id="A0A840RSP3"/>
<dbReference type="InterPro" id="IPR026968">
    <property type="entry name" value="PcaD/CatD"/>
</dbReference>
<reference evidence="2 3" key="1">
    <citation type="submission" date="2020-08" db="EMBL/GenBank/DDBJ databases">
        <title>Genomic Encyclopedia of Type Strains, Phase IV (KMG-IV): sequencing the most valuable type-strain genomes for metagenomic binning, comparative biology and taxonomic classification.</title>
        <authorList>
            <person name="Goeker M."/>
        </authorList>
    </citation>
    <scope>NUCLEOTIDE SEQUENCE [LARGE SCALE GENOMIC DNA]</scope>
    <source>
        <strain evidence="2 3">DSM 23240</strain>
    </source>
</reference>
<gene>
    <name evidence="2" type="ORF">HNR39_002515</name>
</gene>
<keyword evidence="2" id="KW-0378">Hydrolase</keyword>
<dbReference type="GO" id="GO:0047570">
    <property type="term" value="F:3-oxoadipate enol-lactonase activity"/>
    <property type="evidence" value="ECO:0007669"/>
    <property type="project" value="UniProtKB-EC"/>
</dbReference>
<dbReference type="InterPro" id="IPR029058">
    <property type="entry name" value="AB_hydrolase_fold"/>
</dbReference>
<dbReference type="PANTHER" id="PTHR43433">
    <property type="entry name" value="HYDROLASE, ALPHA/BETA FOLD FAMILY PROTEIN"/>
    <property type="match status" value="1"/>
</dbReference>
<dbReference type="RefSeq" id="WP_168055852.1">
    <property type="nucleotide sequence ID" value="NZ_JAAOZT010000007.1"/>
</dbReference>
<dbReference type="Proteomes" id="UP000571084">
    <property type="component" value="Unassembled WGS sequence"/>
</dbReference>
<dbReference type="GO" id="GO:0004806">
    <property type="term" value="F:triacylglycerol lipase activity"/>
    <property type="evidence" value="ECO:0007669"/>
    <property type="project" value="TreeGrafter"/>
</dbReference>
<dbReference type="InterPro" id="IPR050471">
    <property type="entry name" value="AB_hydrolase"/>
</dbReference>
<evidence type="ECO:0000313" key="2">
    <source>
        <dbReference type="EMBL" id="MBB5200673.1"/>
    </source>
</evidence>
<accession>A0A840RSP3</accession>
<evidence type="ECO:0000313" key="3">
    <source>
        <dbReference type="Proteomes" id="UP000571084"/>
    </source>
</evidence>
<dbReference type="Gene3D" id="3.40.50.1820">
    <property type="entry name" value="alpha/beta hydrolase"/>
    <property type="match status" value="1"/>
</dbReference>
<feature type="domain" description="AB hydrolase-1" evidence="1">
    <location>
        <begin position="22"/>
        <end position="120"/>
    </location>
</feature>
<protein>
    <submittedName>
        <fullName evidence="2">3-oxoadipate enol-lactonase</fullName>
        <ecNumber evidence="2">3.1.1.24</ecNumber>
    </submittedName>
</protein>
<dbReference type="PANTHER" id="PTHR43433:SF5">
    <property type="entry name" value="AB HYDROLASE-1 DOMAIN-CONTAINING PROTEIN"/>
    <property type="match status" value="1"/>
</dbReference>
<dbReference type="SUPFAM" id="SSF53474">
    <property type="entry name" value="alpha/beta-Hydrolases"/>
    <property type="match status" value="1"/>
</dbReference>
<dbReference type="GO" id="GO:0046503">
    <property type="term" value="P:glycerolipid catabolic process"/>
    <property type="evidence" value="ECO:0007669"/>
    <property type="project" value="TreeGrafter"/>
</dbReference>